<dbReference type="PANTHER" id="PTHR46796">
    <property type="entry name" value="HTH-TYPE TRANSCRIPTIONAL ACTIVATOR RHAS-RELATED"/>
    <property type="match status" value="1"/>
</dbReference>
<accession>A0A840ZTC8</accession>
<evidence type="ECO:0000256" key="1">
    <source>
        <dbReference type="ARBA" id="ARBA00023015"/>
    </source>
</evidence>
<feature type="domain" description="HTH araC/xylS-type" evidence="4">
    <location>
        <begin position="218"/>
        <end position="318"/>
    </location>
</feature>
<dbReference type="GO" id="GO:0003700">
    <property type="term" value="F:DNA-binding transcription factor activity"/>
    <property type="evidence" value="ECO:0007669"/>
    <property type="project" value="InterPro"/>
</dbReference>
<dbReference type="InterPro" id="IPR050204">
    <property type="entry name" value="AraC_XylS_family_regulators"/>
</dbReference>
<dbReference type="Pfam" id="PF14525">
    <property type="entry name" value="AraC_binding_2"/>
    <property type="match status" value="1"/>
</dbReference>
<reference evidence="5 6" key="1">
    <citation type="submission" date="2020-08" db="EMBL/GenBank/DDBJ databases">
        <title>Genomic Encyclopedia of Type Strains, Phase IV (KMG-IV): sequencing the most valuable type-strain genomes for metagenomic binning, comparative biology and taxonomic classification.</title>
        <authorList>
            <person name="Goeker M."/>
        </authorList>
    </citation>
    <scope>NUCLEOTIDE SEQUENCE [LARGE SCALE GENOMIC DNA]</scope>
    <source>
        <strain evidence="5 6">DSM 2163</strain>
    </source>
</reference>
<keyword evidence="3" id="KW-0804">Transcription</keyword>
<dbReference type="PROSITE" id="PS01124">
    <property type="entry name" value="HTH_ARAC_FAMILY_2"/>
    <property type="match status" value="1"/>
</dbReference>
<sequence>MLTTTRHSIQLADGDARYRLAAWQDVMSPSGEVRMTPEEAERFTTKAHWRQIGSVLVGHVSAGDFRLVRDRAMAERIGLDHVFINVFLAGRGGGVCGRRRMRFEPGAMSITKLSSPADYRLEGITLTALVVARRVLEAAIGPVAPFDGRVYPGSSIEARLVGAHIDALLALPDPLPRAQATVASRSTLALLAGCLRGEPVQDEAQASEPLDTDLELAKSIRRYIRDRLADPDLGPDLICRDFAVSRTRLYRLLRESGNVASTIRRLRLARAYGEIAAGRYAGATPAVIAARSGFRQERSFRRAFIEEFAVSPTALQAQVGAGSLPPLPASGPVIAEWFSEL</sequence>
<organism evidence="5 6">
    <name type="scientific">Methylorubrum rhodinum</name>
    <dbReference type="NCBI Taxonomy" id="29428"/>
    <lineage>
        <taxon>Bacteria</taxon>
        <taxon>Pseudomonadati</taxon>
        <taxon>Pseudomonadota</taxon>
        <taxon>Alphaproteobacteria</taxon>
        <taxon>Hyphomicrobiales</taxon>
        <taxon>Methylobacteriaceae</taxon>
        <taxon>Methylorubrum</taxon>
    </lineage>
</organism>
<proteinExistence type="predicted"/>
<dbReference type="RefSeq" id="WP_183573728.1">
    <property type="nucleotide sequence ID" value="NZ_JACHOP010000034.1"/>
</dbReference>
<evidence type="ECO:0000256" key="3">
    <source>
        <dbReference type="ARBA" id="ARBA00023163"/>
    </source>
</evidence>
<dbReference type="Proteomes" id="UP000583454">
    <property type="component" value="Unassembled WGS sequence"/>
</dbReference>
<dbReference type="InterPro" id="IPR018060">
    <property type="entry name" value="HTH_AraC"/>
</dbReference>
<evidence type="ECO:0000313" key="5">
    <source>
        <dbReference type="EMBL" id="MBB5760087.1"/>
    </source>
</evidence>
<keyword evidence="2 5" id="KW-0238">DNA-binding</keyword>
<evidence type="ECO:0000313" key="6">
    <source>
        <dbReference type="Proteomes" id="UP000583454"/>
    </source>
</evidence>
<dbReference type="Pfam" id="PF12833">
    <property type="entry name" value="HTH_18"/>
    <property type="match status" value="1"/>
</dbReference>
<gene>
    <name evidence="5" type="ORF">HNR00_004830</name>
</gene>
<dbReference type="GO" id="GO:0043565">
    <property type="term" value="F:sequence-specific DNA binding"/>
    <property type="evidence" value="ECO:0007669"/>
    <property type="project" value="InterPro"/>
</dbReference>
<evidence type="ECO:0000256" key="2">
    <source>
        <dbReference type="ARBA" id="ARBA00023125"/>
    </source>
</evidence>
<dbReference type="Gene3D" id="1.10.10.60">
    <property type="entry name" value="Homeodomain-like"/>
    <property type="match status" value="1"/>
</dbReference>
<dbReference type="SMART" id="SM00342">
    <property type="entry name" value="HTH_ARAC"/>
    <property type="match status" value="1"/>
</dbReference>
<name>A0A840ZTC8_9HYPH</name>
<keyword evidence="6" id="KW-1185">Reference proteome</keyword>
<protein>
    <submittedName>
        <fullName evidence="5">AraC-like DNA-binding protein</fullName>
    </submittedName>
</protein>
<dbReference type="AlphaFoldDB" id="A0A840ZTC8"/>
<comment type="caution">
    <text evidence="5">The sequence shown here is derived from an EMBL/GenBank/DDBJ whole genome shotgun (WGS) entry which is preliminary data.</text>
</comment>
<keyword evidence="1" id="KW-0805">Transcription regulation</keyword>
<evidence type="ECO:0000259" key="4">
    <source>
        <dbReference type="PROSITE" id="PS01124"/>
    </source>
</evidence>
<dbReference type="PANTHER" id="PTHR46796:SF6">
    <property type="entry name" value="ARAC SUBFAMILY"/>
    <property type="match status" value="1"/>
</dbReference>
<dbReference type="InterPro" id="IPR035418">
    <property type="entry name" value="AraC-bd_2"/>
</dbReference>
<dbReference type="EMBL" id="JACHOP010000034">
    <property type="protein sequence ID" value="MBB5760087.1"/>
    <property type="molecule type" value="Genomic_DNA"/>
</dbReference>